<evidence type="ECO:0008006" key="4">
    <source>
        <dbReference type="Google" id="ProtNLM"/>
    </source>
</evidence>
<evidence type="ECO:0000313" key="2">
    <source>
        <dbReference type="EMBL" id="MBC5580283.1"/>
    </source>
</evidence>
<dbReference type="EMBL" id="JACONZ010000001">
    <property type="protein sequence ID" value="MBC5580283.1"/>
    <property type="molecule type" value="Genomic_DNA"/>
</dbReference>
<keyword evidence="1" id="KW-0732">Signal</keyword>
<dbReference type="AlphaFoldDB" id="A0A923L0X7"/>
<dbReference type="Proteomes" id="UP000659630">
    <property type="component" value="Unassembled WGS sequence"/>
</dbReference>
<protein>
    <recommendedName>
        <fullName evidence="4">CAP-associated domain-containing protein</fullName>
    </recommendedName>
</protein>
<feature type="chain" id="PRO_5036713275" description="CAP-associated domain-containing protein" evidence="1">
    <location>
        <begin position="25"/>
        <end position="335"/>
    </location>
</feature>
<accession>A0A923L0X7</accession>
<reference evidence="2" key="1">
    <citation type="submission" date="2020-08" db="EMBL/GenBank/DDBJ databases">
        <title>Genome public.</title>
        <authorList>
            <person name="Liu C."/>
            <person name="Sun Q."/>
        </authorList>
    </citation>
    <scope>NUCLEOTIDE SEQUENCE</scope>
    <source>
        <strain evidence="2">BX8</strain>
    </source>
</reference>
<name>A0A923L0X7_9FIRM</name>
<proteinExistence type="predicted"/>
<dbReference type="RefSeq" id="WP_186886646.1">
    <property type="nucleotide sequence ID" value="NZ_JACONZ010000001.1"/>
</dbReference>
<evidence type="ECO:0000313" key="3">
    <source>
        <dbReference type="Proteomes" id="UP000659630"/>
    </source>
</evidence>
<evidence type="ECO:0000256" key="1">
    <source>
        <dbReference type="SAM" id="SignalP"/>
    </source>
</evidence>
<keyword evidence="3" id="KW-1185">Reference proteome</keyword>
<organism evidence="2 3">
    <name type="scientific">Anaerofilum hominis</name>
    <dbReference type="NCBI Taxonomy" id="2763016"/>
    <lineage>
        <taxon>Bacteria</taxon>
        <taxon>Bacillati</taxon>
        <taxon>Bacillota</taxon>
        <taxon>Clostridia</taxon>
        <taxon>Eubacteriales</taxon>
        <taxon>Oscillospiraceae</taxon>
        <taxon>Anaerofilum</taxon>
    </lineage>
</organism>
<gene>
    <name evidence="2" type="ORF">H8S23_02070</name>
</gene>
<comment type="caution">
    <text evidence="2">The sequence shown here is derived from an EMBL/GenBank/DDBJ whole genome shotgun (WGS) entry which is preliminary data.</text>
</comment>
<sequence length="335" mass="35477">MKKRISALLIAAVAICLAAGTVLAANYLLTAGEAAAELSGSAVARAFEGQDALSVNEARTAGGYRVTFLGVASGAALEDAAGAGTDRSKTYSVVGIERADGTALPEDAFAEESFFVSPLVKGLDPAKYNIATMNGSYVEKVIDGVLYRMTECDNVEIFADRGLYLCVQQGTFYDTDAYLWDQDTGAITPNPAYEKLNLLFDLPVDAGLADPQKAQAYLDGMWQEPQPDLPESEEERAAWKAIAEYEDKSADELVAAGRPVSGSALTLRRNENGDYLENGATTPTVLAEQAAGYQPGDRWVYSFGAGGADGIVTVQATICTLNGDGTLTLETYLLD</sequence>
<feature type="signal peptide" evidence="1">
    <location>
        <begin position="1"/>
        <end position="24"/>
    </location>
</feature>